<feature type="domain" description="Alcohol dehydrogenase iron-type/glycerol dehydrogenase GldA" evidence="3">
    <location>
        <begin position="14"/>
        <end position="179"/>
    </location>
</feature>
<protein>
    <submittedName>
        <fullName evidence="5">Alcohol dehydrogenase 2</fullName>
        <ecNumber evidence="5">1.1.1.1</ecNumber>
    </submittedName>
</protein>
<keyword evidence="6" id="KW-1185">Reference proteome</keyword>
<dbReference type="InterPro" id="IPR039697">
    <property type="entry name" value="Alcohol_dehydrogenase_Fe"/>
</dbReference>
<reference evidence="6" key="1">
    <citation type="submission" date="2017-04" db="EMBL/GenBank/DDBJ databases">
        <title>Comparative genomics and description of representatives of a novel lineage of planctomycetes thriving in anoxic sediments.</title>
        <authorList>
            <person name="Spring S."/>
            <person name="Bunk B."/>
            <person name="Sproer C."/>
        </authorList>
    </citation>
    <scope>NUCLEOTIDE SEQUENCE [LARGE SCALE GENOMIC DNA]</scope>
    <source>
        <strain evidence="6">ST-PulAB-D4</strain>
    </source>
</reference>
<dbReference type="PROSITE" id="PS51257">
    <property type="entry name" value="PROKAR_LIPOPROTEIN"/>
    <property type="match status" value="1"/>
</dbReference>
<evidence type="ECO:0000256" key="2">
    <source>
        <dbReference type="ARBA" id="ARBA00023002"/>
    </source>
</evidence>
<accession>A0A1W6LLQ3</accession>
<dbReference type="Proteomes" id="UP000193334">
    <property type="component" value="Chromosome"/>
</dbReference>
<dbReference type="CDD" id="cd08551">
    <property type="entry name" value="Fe-ADH"/>
    <property type="match status" value="1"/>
</dbReference>
<dbReference type="InterPro" id="IPR001670">
    <property type="entry name" value="ADH_Fe/GldA"/>
</dbReference>
<dbReference type="KEGG" id="pbp:STSP1_01120"/>
<dbReference type="AlphaFoldDB" id="A0A1W6LLQ3"/>
<comment type="similarity">
    <text evidence="1">Belongs to the iron-containing alcohol dehydrogenase family.</text>
</comment>
<dbReference type="FunFam" id="3.40.50.1970:FF:000003">
    <property type="entry name" value="Alcohol dehydrogenase, iron-containing"/>
    <property type="match status" value="1"/>
</dbReference>
<feature type="domain" description="Fe-containing alcohol dehydrogenase-like C-terminal" evidence="4">
    <location>
        <begin position="190"/>
        <end position="383"/>
    </location>
</feature>
<dbReference type="GO" id="GO:0004022">
    <property type="term" value="F:alcohol dehydrogenase (NAD+) activity"/>
    <property type="evidence" value="ECO:0007669"/>
    <property type="project" value="UniProtKB-EC"/>
</dbReference>
<dbReference type="Gene3D" id="3.40.50.1970">
    <property type="match status" value="1"/>
</dbReference>
<dbReference type="PANTHER" id="PTHR11496:SF102">
    <property type="entry name" value="ALCOHOL DEHYDROGENASE 4"/>
    <property type="match status" value="1"/>
</dbReference>
<evidence type="ECO:0000259" key="3">
    <source>
        <dbReference type="Pfam" id="PF00465"/>
    </source>
</evidence>
<dbReference type="Gene3D" id="1.20.1090.10">
    <property type="entry name" value="Dehydroquinate synthase-like - alpha domain"/>
    <property type="match status" value="1"/>
</dbReference>
<name>A0A1W6LLQ3_9BACT</name>
<dbReference type="Pfam" id="PF00465">
    <property type="entry name" value="Fe-ADH"/>
    <property type="match status" value="1"/>
</dbReference>
<proteinExistence type="inferred from homology"/>
<dbReference type="EC" id="1.1.1.1" evidence="5"/>
<keyword evidence="2 5" id="KW-0560">Oxidoreductase</keyword>
<dbReference type="OrthoDB" id="9804734at2"/>
<dbReference type="FunFam" id="1.20.1090.10:FF:000001">
    <property type="entry name" value="Aldehyde-alcohol dehydrogenase"/>
    <property type="match status" value="1"/>
</dbReference>
<dbReference type="PANTHER" id="PTHR11496">
    <property type="entry name" value="ALCOHOL DEHYDROGENASE"/>
    <property type="match status" value="1"/>
</dbReference>
<evidence type="ECO:0000313" key="6">
    <source>
        <dbReference type="Proteomes" id="UP000193334"/>
    </source>
</evidence>
<sequence length="387" mass="41128">MDSSIERIVQTAHPQTLVFGSGCASQLADMLSSRGCTGILLVTAKAIRPMVESIAASVKQAGISVLIDDSVNTEPTIDMFERLLEDVTDHIDAVIGIGGGSVLDAAKLAAAVPGSGQQIDELFGTGKIRSRKKMLICLPTTAGTGSEVSPNAILLDEKADLKKGVISPYLVPDAVYVDPELTRSIPPEITAATGMDALSHCVEAYANLHAHQFVDTYAIRGIELIGKNIETAFSNGEDMDARSALSLGSMYGGYCLGPVNTAAVHALSYPLGGKFHIAHGAANAILLPEVMQFNLTAAPKRYAEIAVALGCPAQSSDMETGLLGIERVREICRRCKIPDSLSQYGIAKSDVPAMAKSAMSVTRLLKNNVRELTQEDAEKIYQHLLKY</sequence>
<dbReference type="InterPro" id="IPR056798">
    <property type="entry name" value="ADH_Fe_C"/>
</dbReference>
<dbReference type="GO" id="GO:0046872">
    <property type="term" value="F:metal ion binding"/>
    <property type="evidence" value="ECO:0007669"/>
    <property type="project" value="InterPro"/>
</dbReference>
<dbReference type="Pfam" id="PF25137">
    <property type="entry name" value="ADH_Fe_C"/>
    <property type="match status" value="1"/>
</dbReference>
<gene>
    <name evidence="5" type="primary">adhB</name>
    <name evidence="5" type="ORF">STSP1_01120</name>
</gene>
<organism evidence="5 6">
    <name type="scientific">Sedimentisphaera salicampi</name>
    <dbReference type="NCBI Taxonomy" id="1941349"/>
    <lineage>
        <taxon>Bacteria</taxon>
        <taxon>Pseudomonadati</taxon>
        <taxon>Planctomycetota</taxon>
        <taxon>Phycisphaerae</taxon>
        <taxon>Sedimentisphaerales</taxon>
        <taxon>Sedimentisphaeraceae</taxon>
        <taxon>Sedimentisphaera</taxon>
    </lineage>
</organism>
<dbReference type="EMBL" id="CP021023">
    <property type="protein sequence ID" value="ARN56730.1"/>
    <property type="molecule type" value="Genomic_DNA"/>
</dbReference>
<evidence type="ECO:0000259" key="4">
    <source>
        <dbReference type="Pfam" id="PF25137"/>
    </source>
</evidence>
<evidence type="ECO:0000313" key="5">
    <source>
        <dbReference type="EMBL" id="ARN56730.1"/>
    </source>
</evidence>
<dbReference type="SUPFAM" id="SSF56796">
    <property type="entry name" value="Dehydroquinate synthase-like"/>
    <property type="match status" value="1"/>
</dbReference>
<evidence type="ECO:0000256" key="1">
    <source>
        <dbReference type="ARBA" id="ARBA00007358"/>
    </source>
</evidence>
<dbReference type="RefSeq" id="WP_085755416.1">
    <property type="nucleotide sequence ID" value="NZ_CP021023.1"/>
</dbReference>
<dbReference type="STRING" id="1941349.STSP1_01120"/>